<organism evidence="2 3">
    <name type="scientific">Argiope bruennichi</name>
    <name type="common">Wasp spider</name>
    <name type="synonym">Aranea bruennichi</name>
    <dbReference type="NCBI Taxonomy" id="94029"/>
    <lineage>
        <taxon>Eukaryota</taxon>
        <taxon>Metazoa</taxon>
        <taxon>Ecdysozoa</taxon>
        <taxon>Arthropoda</taxon>
        <taxon>Chelicerata</taxon>
        <taxon>Arachnida</taxon>
        <taxon>Araneae</taxon>
        <taxon>Araneomorphae</taxon>
        <taxon>Entelegynae</taxon>
        <taxon>Araneoidea</taxon>
        <taxon>Araneidae</taxon>
        <taxon>Argiope</taxon>
    </lineage>
</organism>
<evidence type="ECO:0000313" key="3">
    <source>
        <dbReference type="Proteomes" id="UP000807504"/>
    </source>
</evidence>
<dbReference type="AlphaFoldDB" id="A0A8T0FS61"/>
<dbReference type="Proteomes" id="UP000807504">
    <property type="component" value="Unassembled WGS sequence"/>
</dbReference>
<name>A0A8T0FS61_ARGBR</name>
<keyword evidence="1" id="KW-0732">Signal</keyword>
<evidence type="ECO:0000313" key="2">
    <source>
        <dbReference type="EMBL" id="KAF8793018.1"/>
    </source>
</evidence>
<reference evidence="2" key="1">
    <citation type="journal article" date="2020" name="bioRxiv">
        <title>Chromosome-level reference genome of the European wasp spider Argiope bruennichi: a resource for studies on range expansion and evolutionary adaptation.</title>
        <authorList>
            <person name="Sheffer M.M."/>
            <person name="Hoppe A."/>
            <person name="Krehenwinkel H."/>
            <person name="Uhl G."/>
            <person name="Kuss A.W."/>
            <person name="Jensen L."/>
            <person name="Jensen C."/>
            <person name="Gillespie R.G."/>
            <person name="Hoff K.J."/>
            <person name="Prost S."/>
        </authorList>
    </citation>
    <scope>NUCLEOTIDE SEQUENCE</scope>
</reference>
<protein>
    <submittedName>
        <fullName evidence="2">Uncharacterized protein</fullName>
    </submittedName>
</protein>
<keyword evidence="3" id="KW-1185">Reference proteome</keyword>
<feature type="signal peptide" evidence="1">
    <location>
        <begin position="1"/>
        <end position="20"/>
    </location>
</feature>
<sequence>MKMHLFWISMICLVIGLANGYKCPNWMFCDGICCPRFLYGGSYECCRNGYGCRYGILSGCNLAPQKIQVKEDSIMDRNIFPLSEPKDDSSIEESSEEVLQRGWLKDVLKKILAADIPTFKRN</sequence>
<dbReference type="OrthoDB" id="6417439at2759"/>
<feature type="chain" id="PRO_5035908060" evidence="1">
    <location>
        <begin position="21"/>
        <end position="122"/>
    </location>
</feature>
<reference evidence="2" key="2">
    <citation type="submission" date="2020-06" db="EMBL/GenBank/DDBJ databases">
        <authorList>
            <person name="Sheffer M."/>
        </authorList>
    </citation>
    <scope>NUCLEOTIDE SEQUENCE</scope>
</reference>
<dbReference type="EMBL" id="JABXBU010000003">
    <property type="protein sequence ID" value="KAF8793018.1"/>
    <property type="molecule type" value="Genomic_DNA"/>
</dbReference>
<proteinExistence type="predicted"/>
<comment type="caution">
    <text evidence="2">The sequence shown here is derived from an EMBL/GenBank/DDBJ whole genome shotgun (WGS) entry which is preliminary data.</text>
</comment>
<accession>A0A8T0FS61</accession>
<gene>
    <name evidence="2" type="ORF">HNY73_004547</name>
</gene>
<evidence type="ECO:0000256" key="1">
    <source>
        <dbReference type="SAM" id="SignalP"/>
    </source>
</evidence>